<proteinExistence type="predicted"/>
<accession>A0A1E7FTL1</accession>
<evidence type="ECO:0000313" key="3">
    <source>
        <dbReference type="Proteomes" id="UP000095751"/>
    </source>
</evidence>
<organism evidence="2 3">
    <name type="scientific">Fragilariopsis cylindrus CCMP1102</name>
    <dbReference type="NCBI Taxonomy" id="635003"/>
    <lineage>
        <taxon>Eukaryota</taxon>
        <taxon>Sar</taxon>
        <taxon>Stramenopiles</taxon>
        <taxon>Ochrophyta</taxon>
        <taxon>Bacillariophyta</taxon>
        <taxon>Bacillariophyceae</taxon>
        <taxon>Bacillariophycidae</taxon>
        <taxon>Bacillariales</taxon>
        <taxon>Bacillariaceae</taxon>
        <taxon>Fragilariopsis</taxon>
    </lineage>
</organism>
<feature type="compositionally biased region" description="Low complexity" evidence="1">
    <location>
        <begin position="50"/>
        <end position="66"/>
    </location>
</feature>
<reference evidence="2 3" key="1">
    <citation type="submission" date="2016-09" db="EMBL/GenBank/DDBJ databases">
        <title>Extensive genetic diversity and differential bi-allelic expression allows diatom success in the polar Southern Ocean.</title>
        <authorList>
            <consortium name="DOE Joint Genome Institute"/>
            <person name="Mock T."/>
            <person name="Otillar R.P."/>
            <person name="Strauss J."/>
            <person name="Dupont C."/>
            <person name="Frickenhaus S."/>
            <person name="Maumus F."/>
            <person name="Mcmullan M."/>
            <person name="Sanges R."/>
            <person name="Schmutz J."/>
            <person name="Toseland A."/>
            <person name="Valas R."/>
            <person name="Veluchamy A."/>
            <person name="Ward B.J."/>
            <person name="Allen A."/>
            <person name="Barry K."/>
            <person name="Falciatore A."/>
            <person name="Ferrante M."/>
            <person name="Fortunato A.E."/>
            <person name="Gloeckner G."/>
            <person name="Gruber A."/>
            <person name="Hipkin R."/>
            <person name="Janech M."/>
            <person name="Kroth P."/>
            <person name="Leese F."/>
            <person name="Lindquist E."/>
            <person name="Lyon B.R."/>
            <person name="Martin J."/>
            <person name="Mayer C."/>
            <person name="Parker M."/>
            <person name="Quesneville H."/>
            <person name="Raymond J."/>
            <person name="Uhlig C."/>
            <person name="Valentin K.U."/>
            <person name="Worden A.Z."/>
            <person name="Armbrust E.V."/>
            <person name="Bowler C."/>
            <person name="Green B."/>
            <person name="Moulton V."/>
            <person name="Van Oosterhout C."/>
            <person name="Grigoriev I."/>
        </authorList>
    </citation>
    <scope>NUCLEOTIDE SEQUENCE [LARGE SCALE GENOMIC DNA]</scope>
    <source>
        <strain evidence="2 3">CCMP1102</strain>
    </source>
</reference>
<dbReference type="AlphaFoldDB" id="A0A1E7FTL1"/>
<feature type="region of interest" description="Disordered" evidence="1">
    <location>
        <begin position="41"/>
        <end position="81"/>
    </location>
</feature>
<protein>
    <submittedName>
        <fullName evidence="2">Uncharacterized protein</fullName>
    </submittedName>
</protein>
<dbReference type="PROSITE" id="PS51318">
    <property type="entry name" value="TAT"/>
    <property type="match status" value="1"/>
</dbReference>
<dbReference type="InParanoid" id="A0A1E7FTL1"/>
<sequence length="106" mass="11425">MTNNDSSSGTIKNRREVLARIIGGTGIAALEVAWVAAPPAEAKAKKEDTVTTMTPPVPAVSAVPASETEQEKQARMTKEKIAASKINYRKAESTDKSPFRLLEKNK</sequence>
<keyword evidence="3" id="KW-1185">Reference proteome</keyword>
<feature type="compositionally biased region" description="Basic and acidic residues" evidence="1">
    <location>
        <begin position="69"/>
        <end position="81"/>
    </location>
</feature>
<dbReference type="KEGG" id="fcy:FRACYDRAFT_235137"/>
<evidence type="ECO:0000256" key="1">
    <source>
        <dbReference type="SAM" id="MobiDB-lite"/>
    </source>
</evidence>
<name>A0A1E7FTL1_9STRA</name>
<dbReference type="EMBL" id="KV784354">
    <property type="protein sequence ID" value="OEU21510.1"/>
    <property type="molecule type" value="Genomic_DNA"/>
</dbReference>
<dbReference type="Proteomes" id="UP000095751">
    <property type="component" value="Unassembled WGS sequence"/>
</dbReference>
<gene>
    <name evidence="2" type="ORF">FRACYDRAFT_235137</name>
</gene>
<evidence type="ECO:0000313" key="2">
    <source>
        <dbReference type="EMBL" id="OEU21510.1"/>
    </source>
</evidence>
<dbReference type="InterPro" id="IPR006311">
    <property type="entry name" value="TAT_signal"/>
</dbReference>